<keyword evidence="3" id="KW-0378">Hydrolase</keyword>
<feature type="domain" description="AB hydrolase-1" evidence="2">
    <location>
        <begin position="23"/>
        <end position="155"/>
    </location>
</feature>
<keyword evidence="1" id="KW-0732">Signal</keyword>
<reference evidence="3 4" key="1">
    <citation type="submission" date="2015-02" db="EMBL/GenBank/DDBJ databases">
        <title>Genome Sequence of Jannaschia aquimarina DSM28248, a member of the Roseobacter clade.</title>
        <authorList>
            <person name="Voget S."/>
            <person name="Daniel R."/>
        </authorList>
    </citation>
    <scope>NUCLEOTIDE SEQUENCE [LARGE SCALE GENOMIC DNA]</scope>
    <source>
        <strain evidence="3 4">GSW-M26</strain>
    </source>
</reference>
<comment type="caution">
    <text evidence="3">The sequence shown here is derived from an EMBL/GenBank/DDBJ whole genome shotgun (WGS) entry which is preliminary data.</text>
</comment>
<feature type="signal peptide" evidence="1">
    <location>
        <begin position="1"/>
        <end position="17"/>
    </location>
</feature>
<evidence type="ECO:0000313" key="4">
    <source>
        <dbReference type="Proteomes" id="UP000032232"/>
    </source>
</evidence>
<dbReference type="SUPFAM" id="SSF53474">
    <property type="entry name" value="alpha/beta-Hydrolases"/>
    <property type="match status" value="1"/>
</dbReference>
<dbReference type="Gene3D" id="3.40.50.1820">
    <property type="entry name" value="alpha/beta hydrolase"/>
    <property type="match status" value="1"/>
</dbReference>
<dbReference type="PANTHER" id="PTHR37946">
    <property type="entry name" value="SLL1969 PROTEIN"/>
    <property type="match status" value="1"/>
</dbReference>
<evidence type="ECO:0000256" key="1">
    <source>
        <dbReference type="SAM" id="SignalP"/>
    </source>
</evidence>
<dbReference type="STRING" id="935700.jaqu_07060"/>
<accession>A0A0D1DBY3</accession>
<proteinExistence type="predicted"/>
<dbReference type="OrthoDB" id="556502at2"/>
<dbReference type="PANTHER" id="PTHR37946:SF1">
    <property type="entry name" value="SLL1969 PROTEIN"/>
    <property type="match status" value="1"/>
</dbReference>
<evidence type="ECO:0000313" key="3">
    <source>
        <dbReference type="EMBL" id="KIT17518.1"/>
    </source>
</evidence>
<dbReference type="EMBL" id="JYFE01000017">
    <property type="protein sequence ID" value="KIT17518.1"/>
    <property type="molecule type" value="Genomic_DNA"/>
</dbReference>
<dbReference type="PATRIC" id="fig|935700.4.peg.745"/>
<dbReference type="Pfam" id="PF12697">
    <property type="entry name" value="Abhydrolase_6"/>
    <property type="match status" value="1"/>
</dbReference>
<dbReference type="InterPro" id="IPR000073">
    <property type="entry name" value="AB_hydrolase_1"/>
</dbReference>
<dbReference type="RefSeq" id="WP_043917556.1">
    <property type="nucleotide sequence ID" value="NZ_FZPF01000002.1"/>
</dbReference>
<dbReference type="InterPro" id="IPR029058">
    <property type="entry name" value="AB_hydrolase_fold"/>
</dbReference>
<dbReference type="AlphaFoldDB" id="A0A0D1DBY3"/>
<sequence length="253" mass="27037">MRALLLLLALLAPPAAARQDECVILLHGLARSDYSFLLMETALVAEGYRVVNVDYDSTSADIRTLSVSIIPPALRGCEGTGRIHFVTHSMGGIIVRAWADANEMPTGRTVMLAPPNQGSELVDTLEEIPPFDWINGPAGGQLGTDGLPSELGPVWPGVGVIAGNRSLSAIYSTILTGPDDGKVTVESTRVEGMADHIILPVTHTFMMNSPLVIAETLHFLEHGEFDVDLDMTDAVETLLPDNMGQAVDQLLAD</sequence>
<dbReference type="GO" id="GO:0016787">
    <property type="term" value="F:hydrolase activity"/>
    <property type="evidence" value="ECO:0007669"/>
    <property type="project" value="UniProtKB-KW"/>
</dbReference>
<feature type="chain" id="PRO_5002229059" evidence="1">
    <location>
        <begin position="18"/>
        <end position="253"/>
    </location>
</feature>
<evidence type="ECO:0000259" key="2">
    <source>
        <dbReference type="Pfam" id="PF12697"/>
    </source>
</evidence>
<organism evidence="3 4">
    <name type="scientific">Jannaschia aquimarina</name>
    <dbReference type="NCBI Taxonomy" id="935700"/>
    <lineage>
        <taxon>Bacteria</taxon>
        <taxon>Pseudomonadati</taxon>
        <taxon>Pseudomonadota</taxon>
        <taxon>Alphaproteobacteria</taxon>
        <taxon>Rhodobacterales</taxon>
        <taxon>Roseobacteraceae</taxon>
        <taxon>Jannaschia</taxon>
    </lineage>
</organism>
<keyword evidence="4" id="KW-1185">Reference proteome</keyword>
<protein>
    <submittedName>
        <fullName evidence="3">Alpha/beta hydrolase family protein</fullName>
    </submittedName>
</protein>
<gene>
    <name evidence="3" type="ORF">jaqu_07060</name>
</gene>
<dbReference type="Proteomes" id="UP000032232">
    <property type="component" value="Unassembled WGS sequence"/>
</dbReference>
<name>A0A0D1DBY3_9RHOB</name>